<dbReference type="RefSeq" id="WP_070127563.1">
    <property type="nucleotide sequence ID" value="NZ_MDHN01000041.1"/>
</dbReference>
<reference evidence="2 3" key="1">
    <citation type="submission" date="2016-08" db="EMBL/GenBank/DDBJ databases">
        <authorList>
            <person name="Seilhamer J.J."/>
        </authorList>
    </citation>
    <scope>NUCLEOTIDE SEQUENCE [LARGE SCALE GENOMIC DNA]</scope>
    <source>
        <strain evidence="2 3">KCTC 42603</strain>
    </source>
</reference>
<accession>A0A1E7Z7A7</accession>
<dbReference type="Proteomes" id="UP000175691">
    <property type="component" value="Unassembled WGS sequence"/>
</dbReference>
<organism evidence="2 3">
    <name type="scientific">Alteromonas confluentis</name>
    <dbReference type="NCBI Taxonomy" id="1656094"/>
    <lineage>
        <taxon>Bacteria</taxon>
        <taxon>Pseudomonadati</taxon>
        <taxon>Pseudomonadota</taxon>
        <taxon>Gammaproteobacteria</taxon>
        <taxon>Alteromonadales</taxon>
        <taxon>Alteromonadaceae</taxon>
        <taxon>Alteromonas/Salinimonas group</taxon>
        <taxon>Alteromonas</taxon>
    </lineage>
</organism>
<evidence type="ECO:0000313" key="2">
    <source>
        <dbReference type="EMBL" id="OFC69274.1"/>
    </source>
</evidence>
<evidence type="ECO:0000313" key="3">
    <source>
        <dbReference type="Proteomes" id="UP000175691"/>
    </source>
</evidence>
<proteinExistence type="inferred from homology"/>
<dbReference type="EMBL" id="MDHN01000041">
    <property type="protein sequence ID" value="OFC69274.1"/>
    <property type="molecule type" value="Genomic_DNA"/>
</dbReference>
<keyword evidence="3" id="KW-1185">Reference proteome</keyword>
<dbReference type="AlphaFoldDB" id="A0A1E7Z7A7"/>
<gene>
    <name evidence="2" type="ORF">BFC18_20400</name>
</gene>
<name>A0A1E7Z7A7_9ALTE</name>
<dbReference type="InterPro" id="IPR008249">
    <property type="entry name" value="UPF0231"/>
</dbReference>
<protein>
    <submittedName>
        <fullName evidence="2">Uncharacterized protein</fullName>
    </submittedName>
</protein>
<comment type="caution">
    <text evidence="2">The sequence shown here is derived from an EMBL/GenBank/DDBJ whole genome shotgun (WGS) entry which is preliminary data.</text>
</comment>
<dbReference type="STRING" id="1656094.BFC18_20400"/>
<evidence type="ECO:0000256" key="1">
    <source>
        <dbReference type="ARBA" id="ARBA00005367"/>
    </source>
</evidence>
<sequence length="116" mass="13090">MDFEFLTDVTGQPLARCDMESEYFGDWLSHDIGSDKALITSLLHNLDRLLGRQIPDYEFVGKIYHLTIADEEVDLFLNNNDIADSQFEDEQPDGPVAGCGLVELKHLLASWQAFIA</sequence>
<comment type="similarity">
    <text evidence="1">Belongs to the UPF0231 family.</text>
</comment>
<dbReference type="Pfam" id="PF06062">
    <property type="entry name" value="UPF0231"/>
    <property type="match status" value="1"/>
</dbReference>